<feature type="non-terminal residue" evidence="3">
    <location>
        <position position="403"/>
    </location>
</feature>
<feature type="non-terminal residue" evidence="3">
    <location>
        <position position="1"/>
    </location>
</feature>
<feature type="transmembrane region" description="Helical" evidence="1">
    <location>
        <begin position="374"/>
        <end position="396"/>
    </location>
</feature>
<sequence>PQCVCACRSPRLTRQKSSYTPDMVDELRKRNKLYFLDPITKLRNFHGFPWKLTLQILKVVLITVQIVIFGDQRENTVEYFERSELTYRHLLLKDWNVAYETLPYPPAAGQYAVYNMSELFDHMNAVMERTDKSPKNKFMLWSLAAIQQYPITLCFRANDFEEFPNGSYVVSATVMHNCTQINPLGVNGTRYDIQSYLKEQNFTLPFNRTLDITITFFLRTFHLNLIETHYGPTCYNVSINVIYTNSERSGQLLVDLIAKPKEIECEGKIMSDEAQDKQETMKAKVIAFDAFVMIVCCLSTILCSRSLHRCNILRRDTAEYFKVQKGKPFSWSAHLEYINMWYIIIICNDALTIVGTAFKIQLESRVFSISSENYEICSILLGLGVFLTYVGILRYLGFFKSYN</sequence>
<gene>
    <name evidence="3" type="ORF">CUNI_LOCUS2796</name>
</gene>
<evidence type="ECO:0000313" key="4">
    <source>
        <dbReference type="Proteomes" id="UP000678393"/>
    </source>
</evidence>
<dbReference type="GO" id="GO:0005886">
    <property type="term" value="C:plasma membrane"/>
    <property type="evidence" value="ECO:0007669"/>
    <property type="project" value="TreeGrafter"/>
</dbReference>
<comment type="caution">
    <text evidence="3">The sequence shown here is derived from an EMBL/GenBank/DDBJ whole genome shotgun (WGS) entry which is preliminary data.</text>
</comment>
<proteinExistence type="predicted"/>
<dbReference type="GO" id="GO:0005765">
    <property type="term" value="C:lysosomal membrane"/>
    <property type="evidence" value="ECO:0007669"/>
    <property type="project" value="TreeGrafter"/>
</dbReference>
<evidence type="ECO:0000256" key="1">
    <source>
        <dbReference type="SAM" id="Phobius"/>
    </source>
</evidence>
<dbReference type="GO" id="GO:0072345">
    <property type="term" value="F:NAADP-sensitive calcium-release channel activity"/>
    <property type="evidence" value="ECO:0007669"/>
    <property type="project" value="TreeGrafter"/>
</dbReference>
<reference evidence="3" key="1">
    <citation type="submission" date="2021-04" db="EMBL/GenBank/DDBJ databases">
        <authorList>
            <consortium name="Molecular Ecology Group"/>
        </authorList>
    </citation>
    <scope>NUCLEOTIDE SEQUENCE</scope>
</reference>
<protein>
    <recommendedName>
        <fullName evidence="2">Mucolipin extracytosolic domain-containing protein</fullName>
    </recommendedName>
</protein>
<feature type="transmembrane region" description="Helical" evidence="1">
    <location>
        <begin position="285"/>
        <end position="307"/>
    </location>
</feature>
<dbReference type="InterPro" id="IPR039031">
    <property type="entry name" value="Mucolipin"/>
</dbReference>
<keyword evidence="1" id="KW-1133">Transmembrane helix</keyword>
<dbReference type="OrthoDB" id="263481at2759"/>
<accession>A0A8S3YLQ7</accession>
<organism evidence="3 4">
    <name type="scientific">Candidula unifasciata</name>
    <dbReference type="NCBI Taxonomy" id="100452"/>
    <lineage>
        <taxon>Eukaryota</taxon>
        <taxon>Metazoa</taxon>
        <taxon>Spiralia</taxon>
        <taxon>Lophotrochozoa</taxon>
        <taxon>Mollusca</taxon>
        <taxon>Gastropoda</taxon>
        <taxon>Heterobranchia</taxon>
        <taxon>Euthyneura</taxon>
        <taxon>Panpulmonata</taxon>
        <taxon>Eupulmonata</taxon>
        <taxon>Stylommatophora</taxon>
        <taxon>Helicina</taxon>
        <taxon>Helicoidea</taxon>
        <taxon>Geomitridae</taxon>
        <taxon>Candidula</taxon>
    </lineage>
</organism>
<dbReference type="Proteomes" id="UP000678393">
    <property type="component" value="Unassembled WGS sequence"/>
</dbReference>
<feature type="domain" description="Mucolipin extracytosolic" evidence="2">
    <location>
        <begin position="77"/>
        <end position="265"/>
    </location>
</feature>
<dbReference type="InterPro" id="IPR049134">
    <property type="entry name" value="MCLN_ECD"/>
</dbReference>
<name>A0A8S3YLQ7_9EUPU</name>
<evidence type="ECO:0000259" key="2">
    <source>
        <dbReference type="Pfam" id="PF21381"/>
    </source>
</evidence>
<dbReference type="Pfam" id="PF21381">
    <property type="entry name" value="MCLN_ECD"/>
    <property type="match status" value="1"/>
</dbReference>
<keyword evidence="1" id="KW-0812">Transmembrane</keyword>
<dbReference type="EMBL" id="CAJHNH020000371">
    <property type="protein sequence ID" value="CAG5117238.1"/>
    <property type="molecule type" value="Genomic_DNA"/>
</dbReference>
<keyword evidence="1" id="KW-0472">Membrane</keyword>
<evidence type="ECO:0000313" key="3">
    <source>
        <dbReference type="EMBL" id="CAG5117238.1"/>
    </source>
</evidence>
<feature type="transmembrane region" description="Helical" evidence="1">
    <location>
        <begin position="340"/>
        <end position="362"/>
    </location>
</feature>
<dbReference type="CDD" id="cd21050">
    <property type="entry name" value="ELD_TRPML"/>
    <property type="match status" value="1"/>
</dbReference>
<dbReference type="PANTHER" id="PTHR12127">
    <property type="entry name" value="MUCOLIPIN"/>
    <property type="match status" value="1"/>
</dbReference>
<dbReference type="PANTHER" id="PTHR12127:SF7">
    <property type="entry name" value="SD02261P"/>
    <property type="match status" value="1"/>
</dbReference>
<keyword evidence="4" id="KW-1185">Reference proteome</keyword>
<dbReference type="AlphaFoldDB" id="A0A8S3YLQ7"/>